<reference evidence="2" key="1">
    <citation type="journal article" date="2019" name="Int. J. Syst. Evol. Microbiol.">
        <title>The Global Catalogue of Microorganisms (GCM) 10K type strain sequencing project: providing services to taxonomists for standard genome sequencing and annotation.</title>
        <authorList>
            <consortium name="The Broad Institute Genomics Platform"/>
            <consortium name="The Broad Institute Genome Sequencing Center for Infectious Disease"/>
            <person name="Wu L."/>
            <person name="Ma J."/>
        </authorList>
    </citation>
    <scope>NUCLEOTIDE SEQUENCE [LARGE SCALE GENOMIC DNA]</scope>
    <source>
        <strain evidence="2">KACC 11407</strain>
    </source>
</reference>
<dbReference type="InterPro" id="IPR042099">
    <property type="entry name" value="ANL_N_sf"/>
</dbReference>
<evidence type="ECO:0000313" key="1">
    <source>
        <dbReference type="EMBL" id="MFC5571157.1"/>
    </source>
</evidence>
<dbReference type="RefSeq" id="WP_386755742.1">
    <property type="nucleotide sequence ID" value="NZ_JBHSNM010000006.1"/>
</dbReference>
<dbReference type="Gene3D" id="3.40.50.12780">
    <property type="entry name" value="N-terminal domain of ligase-like"/>
    <property type="match status" value="1"/>
</dbReference>
<keyword evidence="1" id="KW-0436">Ligase</keyword>
<comment type="caution">
    <text evidence="1">The sequence shown here is derived from an EMBL/GenBank/DDBJ whole genome shotgun (WGS) entry which is preliminary data.</text>
</comment>
<sequence length="393" mass="43420">MQASVTLPNKVLKYGNEAIDISNPDLDHHAYPEQYRKVLHSFVQDTAANCEFYRDRMARASIKPGDITTQQAFEAIPPMSSGEVSALNDSTLLPDRTREYLQSGFYGAPLEQKLWRKFTSSGSSGLRPKVSYYTRDDWDVLTTTAARLHSRFLPLNRISRMFNCFNPAHVGAKFQEDSFSLLGLSVEGAHMTRTTPEAVLEQMMSSGASELGGFNALAIVPGLPAGAKGTNKGTNLDSLLNLDMENFIGRNIRVIITSGSARDVPGLDLKERVWEGNAMAGVEKTRFFEMYGYSESLPNAMDCEHNEGLHLAVGPTYTEVLDEKTGKHVKNGERGLVVITGIRNGSRFIRYAVGDEATYVTDTCKCGRSSPRLQDIRRVEDMERLQQGCAGGL</sequence>
<dbReference type="PANTHER" id="PTHR36932:SF1">
    <property type="entry name" value="CAPSULAR POLYSACCHARIDE BIOSYNTHESIS PROTEIN"/>
    <property type="match status" value="1"/>
</dbReference>
<proteinExistence type="predicted"/>
<protein>
    <submittedName>
        <fullName evidence="1">Phenylacetate--CoA ligase family protein</fullName>
    </submittedName>
</protein>
<name>A0ABW0SPV5_9GAMM</name>
<keyword evidence="2" id="KW-1185">Reference proteome</keyword>
<dbReference type="GO" id="GO:0016874">
    <property type="term" value="F:ligase activity"/>
    <property type="evidence" value="ECO:0007669"/>
    <property type="project" value="UniProtKB-KW"/>
</dbReference>
<gene>
    <name evidence="1" type="ORF">ACFPN1_13915</name>
</gene>
<dbReference type="PANTHER" id="PTHR36932">
    <property type="entry name" value="CAPSULAR POLYSACCHARIDE BIOSYNTHESIS PROTEIN"/>
    <property type="match status" value="1"/>
</dbReference>
<organism evidence="1 2">
    <name type="scientific">Lysobacter yangpyeongensis</name>
    <dbReference type="NCBI Taxonomy" id="346182"/>
    <lineage>
        <taxon>Bacteria</taxon>
        <taxon>Pseudomonadati</taxon>
        <taxon>Pseudomonadota</taxon>
        <taxon>Gammaproteobacteria</taxon>
        <taxon>Lysobacterales</taxon>
        <taxon>Lysobacteraceae</taxon>
        <taxon>Lysobacter</taxon>
    </lineage>
</organism>
<accession>A0ABW0SPV5</accession>
<dbReference type="EMBL" id="JBHSNM010000006">
    <property type="protein sequence ID" value="MFC5571157.1"/>
    <property type="molecule type" value="Genomic_DNA"/>
</dbReference>
<dbReference type="Proteomes" id="UP001596036">
    <property type="component" value="Unassembled WGS sequence"/>
</dbReference>
<evidence type="ECO:0000313" key="2">
    <source>
        <dbReference type="Proteomes" id="UP001596036"/>
    </source>
</evidence>
<dbReference type="SUPFAM" id="SSF56801">
    <property type="entry name" value="Acetyl-CoA synthetase-like"/>
    <property type="match status" value="1"/>
</dbReference>
<dbReference type="InterPro" id="IPR053158">
    <property type="entry name" value="CapK_Type1_Caps_Biosynth"/>
</dbReference>